<evidence type="ECO:0000256" key="2">
    <source>
        <dbReference type="ARBA" id="ARBA00022552"/>
    </source>
</evidence>
<protein>
    <recommendedName>
        <fullName evidence="6">Ribosomal RNA small subunit methyltransferase H</fullName>
        <ecNumber evidence="6">2.1.1.199</ecNumber>
    </recommendedName>
    <alternativeName>
        <fullName evidence="6">16S rRNA m(4)C1402 methyltransferase</fullName>
    </alternativeName>
    <alternativeName>
        <fullName evidence="6">rRNA (cytosine-N(4)-)-methyltransferase RsmH</fullName>
    </alternativeName>
</protein>
<dbReference type="HAMAP" id="MF_01007">
    <property type="entry name" value="16SrRNA_methyltr_H"/>
    <property type="match status" value="1"/>
</dbReference>
<dbReference type="Gene3D" id="1.10.150.170">
    <property type="entry name" value="Putative methyltransferase TM0872, insert domain"/>
    <property type="match status" value="1"/>
</dbReference>
<reference evidence="8 9" key="2">
    <citation type="submission" date="2015-01" db="EMBL/GenBank/DDBJ databases">
        <title>Complete genome sequence of Pyrinomonas methylaliphatogenes type strain K22T.</title>
        <authorList>
            <person name="Lee K.C.Y."/>
            <person name="Power J.F."/>
            <person name="Dunfield P.F."/>
            <person name="Morgan X.C."/>
            <person name="Huttenhower C."/>
            <person name="Stott M.B."/>
        </authorList>
    </citation>
    <scope>NUCLEOTIDE SEQUENCE [LARGE SCALE GENOMIC DNA]</scope>
    <source>
        <strain evidence="8 9">K22</strain>
    </source>
</reference>
<name>A0A0B6X4D2_9BACT</name>
<dbReference type="GO" id="GO:0005737">
    <property type="term" value="C:cytoplasm"/>
    <property type="evidence" value="ECO:0007669"/>
    <property type="project" value="UniProtKB-SubCell"/>
</dbReference>
<evidence type="ECO:0000256" key="4">
    <source>
        <dbReference type="ARBA" id="ARBA00022679"/>
    </source>
</evidence>
<comment type="catalytic activity">
    <reaction evidence="6">
        <text>cytidine(1402) in 16S rRNA + S-adenosyl-L-methionine = N(4)-methylcytidine(1402) in 16S rRNA + S-adenosyl-L-homocysteine + H(+)</text>
        <dbReference type="Rhea" id="RHEA:42928"/>
        <dbReference type="Rhea" id="RHEA-COMP:10286"/>
        <dbReference type="Rhea" id="RHEA-COMP:10287"/>
        <dbReference type="ChEBI" id="CHEBI:15378"/>
        <dbReference type="ChEBI" id="CHEBI:57856"/>
        <dbReference type="ChEBI" id="CHEBI:59789"/>
        <dbReference type="ChEBI" id="CHEBI:74506"/>
        <dbReference type="ChEBI" id="CHEBI:82748"/>
        <dbReference type="EC" id="2.1.1.199"/>
    </reaction>
</comment>
<keyword evidence="5 6" id="KW-0949">S-adenosyl-L-methionine</keyword>
<dbReference type="STRING" id="454194.PYK22_03124"/>
<dbReference type="GO" id="GO:0071424">
    <property type="term" value="F:rRNA (cytosine-N4-)-methyltransferase activity"/>
    <property type="evidence" value="ECO:0007669"/>
    <property type="project" value="UniProtKB-UniRule"/>
</dbReference>
<dbReference type="AlphaFoldDB" id="A0A0B6X4D2"/>
<evidence type="ECO:0000256" key="5">
    <source>
        <dbReference type="ARBA" id="ARBA00022691"/>
    </source>
</evidence>
<keyword evidence="4 6" id="KW-0808">Transferase</keyword>
<dbReference type="SUPFAM" id="SSF81799">
    <property type="entry name" value="Putative methyltransferase TM0872, insert domain"/>
    <property type="match status" value="1"/>
</dbReference>
<feature type="compositionally biased region" description="Basic and acidic residues" evidence="7">
    <location>
        <begin position="1"/>
        <end position="17"/>
    </location>
</feature>
<dbReference type="InterPro" id="IPR029063">
    <property type="entry name" value="SAM-dependent_MTases_sf"/>
</dbReference>
<feature type="binding site" evidence="6">
    <location>
        <position position="132"/>
    </location>
    <ligand>
        <name>S-adenosyl-L-methionine</name>
        <dbReference type="ChEBI" id="CHEBI:59789"/>
    </ligand>
</feature>
<evidence type="ECO:0000313" key="9">
    <source>
        <dbReference type="Proteomes" id="UP000031518"/>
    </source>
</evidence>
<sequence>MEGPQRRGEIFESDHGASDGASVGGRGALHRPVLLQETLRALAPEGGGLFFDATIGTGGHAEALLEASPDVRLIGVDRDREALRVAAERLRRFGDRVHLAHADFRDIARVVEEAGGGQLTGILVDLGVSSLQLDAPERGFSFRFDAPLDMRMDVESDAETAAELLARLSEAEIARILREYGEEPRAQQIARAIVERRRRGEPVRTTGDLAALVAEVTRRGRTRIHPATRTFQALRIAVNRELEGLDQFIERAVALLETMGRLVIISFHSLEDRIVKRAFRRLASEGRVELLTKRPVVPTFEEKGRNPRARSAKLRALRKLS</sequence>
<dbReference type="EC" id="2.1.1.199" evidence="6"/>
<comment type="subcellular location">
    <subcellularLocation>
        <location evidence="6">Cytoplasm</location>
    </subcellularLocation>
</comment>
<feature type="binding site" evidence="6">
    <location>
        <position position="125"/>
    </location>
    <ligand>
        <name>S-adenosyl-L-methionine</name>
        <dbReference type="ChEBI" id="CHEBI:59789"/>
    </ligand>
</feature>
<evidence type="ECO:0000256" key="3">
    <source>
        <dbReference type="ARBA" id="ARBA00022603"/>
    </source>
</evidence>
<comment type="similarity">
    <text evidence="1 6">Belongs to the methyltransferase superfamily. RsmH family.</text>
</comment>
<evidence type="ECO:0000256" key="7">
    <source>
        <dbReference type="SAM" id="MobiDB-lite"/>
    </source>
</evidence>
<dbReference type="RefSeq" id="WP_083437912.1">
    <property type="nucleotide sequence ID" value="NZ_CBXV010000008.1"/>
</dbReference>
<dbReference type="PANTHER" id="PTHR11265">
    <property type="entry name" value="S-ADENOSYL-METHYLTRANSFERASE MRAW"/>
    <property type="match status" value="1"/>
</dbReference>
<feature type="binding site" evidence="6">
    <location>
        <position position="77"/>
    </location>
    <ligand>
        <name>S-adenosyl-L-methionine</name>
        <dbReference type="ChEBI" id="CHEBI:59789"/>
    </ligand>
</feature>
<dbReference type="EMBL" id="CBXV010000008">
    <property type="protein sequence ID" value="CDM67075.1"/>
    <property type="molecule type" value="Genomic_DNA"/>
</dbReference>
<gene>
    <name evidence="6" type="primary">rsmH</name>
    <name evidence="8" type="ORF">PYK22_03124</name>
</gene>
<dbReference type="InterPro" id="IPR023397">
    <property type="entry name" value="SAM-dep_MeTrfase_MraW_recog"/>
</dbReference>
<keyword evidence="2 6" id="KW-0698">rRNA processing</keyword>
<evidence type="ECO:0000256" key="6">
    <source>
        <dbReference type="HAMAP-Rule" id="MF_01007"/>
    </source>
</evidence>
<evidence type="ECO:0000256" key="1">
    <source>
        <dbReference type="ARBA" id="ARBA00010396"/>
    </source>
</evidence>
<dbReference type="GO" id="GO:0070475">
    <property type="term" value="P:rRNA base methylation"/>
    <property type="evidence" value="ECO:0007669"/>
    <property type="project" value="UniProtKB-UniRule"/>
</dbReference>
<proteinExistence type="inferred from homology"/>
<comment type="function">
    <text evidence="6">Specifically methylates the N4 position of cytidine in position 1402 (C1402) of 16S rRNA.</text>
</comment>
<feature type="binding site" evidence="6">
    <location>
        <begin position="58"/>
        <end position="60"/>
    </location>
    <ligand>
        <name>S-adenosyl-L-methionine</name>
        <dbReference type="ChEBI" id="CHEBI:59789"/>
    </ligand>
</feature>
<accession>A0A0B6X4D2</accession>
<keyword evidence="6" id="KW-0963">Cytoplasm</keyword>
<reference evidence="8 9" key="1">
    <citation type="submission" date="2013-12" db="EMBL/GenBank/DDBJ databases">
        <authorList>
            <person name="Stott M."/>
        </authorList>
    </citation>
    <scope>NUCLEOTIDE SEQUENCE [LARGE SCALE GENOMIC DNA]</scope>
    <source>
        <strain evidence="8 9">K22</strain>
    </source>
</reference>
<dbReference type="Pfam" id="PF01795">
    <property type="entry name" value="Methyltransf_5"/>
    <property type="match status" value="1"/>
</dbReference>
<dbReference type="OrthoDB" id="9806637at2"/>
<dbReference type="Proteomes" id="UP000031518">
    <property type="component" value="Unassembled WGS sequence"/>
</dbReference>
<keyword evidence="3 6" id="KW-0489">Methyltransferase</keyword>
<dbReference type="PANTHER" id="PTHR11265:SF0">
    <property type="entry name" value="12S RRNA N4-METHYLCYTIDINE METHYLTRANSFERASE"/>
    <property type="match status" value="1"/>
</dbReference>
<dbReference type="PIRSF" id="PIRSF004486">
    <property type="entry name" value="MraW"/>
    <property type="match status" value="1"/>
</dbReference>
<dbReference type="Gene3D" id="3.40.50.150">
    <property type="entry name" value="Vaccinia Virus protein VP39"/>
    <property type="match status" value="1"/>
</dbReference>
<dbReference type="InterPro" id="IPR002903">
    <property type="entry name" value="RsmH"/>
</dbReference>
<organism evidence="8 9">
    <name type="scientific">Pyrinomonas methylaliphatogenes</name>
    <dbReference type="NCBI Taxonomy" id="454194"/>
    <lineage>
        <taxon>Bacteria</taxon>
        <taxon>Pseudomonadati</taxon>
        <taxon>Acidobacteriota</taxon>
        <taxon>Blastocatellia</taxon>
        <taxon>Blastocatellales</taxon>
        <taxon>Pyrinomonadaceae</taxon>
        <taxon>Pyrinomonas</taxon>
    </lineage>
</organism>
<dbReference type="SUPFAM" id="SSF53335">
    <property type="entry name" value="S-adenosyl-L-methionine-dependent methyltransferases"/>
    <property type="match status" value="1"/>
</dbReference>
<evidence type="ECO:0000313" key="8">
    <source>
        <dbReference type="EMBL" id="CDM67075.1"/>
    </source>
</evidence>
<feature type="binding site" evidence="6">
    <location>
        <position position="104"/>
    </location>
    <ligand>
        <name>S-adenosyl-L-methionine</name>
        <dbReference type="ChEBI" id="CHEBI:59789"/>
    </ligand>
</feature>
<keyword evidence="9" id="KW-1185">Reference proteome</keyword>
<dbReference type="NCBIfam" id="TIGR00006">
    <property type="entry name" value="16S rRNA (cytosine(1402)-N(4))-methyltransferase RsmH"/>
    <property type="match status" value="1"/>
</dbReference>
<dbReference type="CDD" id="cd02440">
    <property type="entry name" value="AdoMet_MTases"/>
    <property type="match status" value="1"/>
</dbReference>
<feature type="region of interest" description="Disordered" evidence="7">
    <location>
        <begin position="1"/>
        <end position="23"/>
    </location>
</feature>